<dbReference type="Proteomes" id="UP001500840">
    <property type="component" value="Unassembled WGS sequence"/>
</dbReference>
<organism evidence="2 3">
    <name type="scientific">Novipirellula rosea</name>
    <dbReference type="NCBI Taxonomy" id="1031540"/>
    <lineage>
        <taxon>Bacteria</taxon>
        <taxon>Pseudomonadati</taxon>
        <taxon>Planctomycetota</taxon>
        <taxon>Planctomycetia</taxon>
        <taxon>Pirellulales</taxon>
        <taxon>Pirellulaceae</taxon>
        <taxon>Novipirellula</taxon>
    </lineage>
</organism>
<evidence type="ECO:0000313" key="3">
    <source>
        <dbReference type="Proteomes" id="UP001500840"/>
    </source>
</evidence>
<dbReference type="RefSeq" id="WP_345327137.1">
    <property type="nucleotide sequence ID" value="NZ_BAABGA010000088.1"/>
</dbReference>
<gene>
    <name evidence="2" type="ORF">GCM10023156_57410</name>
</gene>
<accession>A0ABP8NKM6</accession>
<comment type="caution">
    <text evidence="2">The sequence shown here is derived from an EMBL/GenBank/DDBJ whole genome shotgun (WGS) entry which is preliminary data.</text>
</comment>
<reference evidence="3" key="1">
    <citation type="journal article" date="2019" name="Int. J. Syst. Evol. Microbiol.">
        <title>The Global Catalogue of Microorganisms (GCM) 10K type strain sequencing project: providing services to taxonomists for standard genome sequencing and annotation.</title>
        <authorList>
            <consortium name="The Broad Institute Genomics Platform"/>
            <consortium name="The Broad Institute Genome Sequencing Center for Infectious Disease"/>
            <person name="Wu L."/>
            <person name="Ma J."/>
        </authorList>
    </citation>
    <scope>NUCLEOTIDE SEQUENCE [LARGE SCALE GENOMIC DNA]</scope>
    <source>
        <strain evidence="3">JCM 17759</strain>
    </source>
</reference>
<protein>
    <submittedName>
        <fullName evidence="2">Uncharacterized protein</fullName>
    </submittedName>
</protein>
<evidence type="ECO:0000256" key="1">
    <source>
        <dbReference type="SAM" id="MobiDB-lite"/>
    </source>
</evidence>
<keyword evidence="3" id="KW-1185">Reference proteome</keyword>
<evidence type="ECO:0000313" key="2">
    <source>
        <dbReference type="EMBL" id="GAA4467475.1"/>
    </source>
</evidence>
<feature type="region of interest" description="Disordered" evidence="1">
    <location>
        <begin position="80"/>
        <end position="101"/>
    </location>
</feature>
<sequence>MDVTMPPPATCSVSPLTRTSLKAPFDLSPNRNWWRGGKNANATTRPLQPHNLVGATHQSSHLENDFADIEVERFPEMLKRHGRKDEITSYQMPVPKDLTNR</sequence>
<name>A0ABP8NKM6_9BACT</name>
<proteinExistence type="predicted"/>
<dbReference type="EMBL" id="BAABGA010000088">
    <property type="protein sequence ID" value="GAA4467475.1"/>
    <property type="molecule type" value="Genomic_DNA"/>
</dbReference>